<feature type="transmembrane region" description="Helical" evidence="4">
    <location>
        <begin position="190"/>
        <end position="212"/>
    </location>
</feature>
<evidence type="ECO:0000313" key="6">
    <source>
        <dbReference type="Proteomes" id="UP000799441"/>
    </source>
</evidence>
<dbReference type="InterPro" id="IPR050327">
    <property type="entry name" value="Proton-linked_MCT"/>
</dbReference>
<dbReference type="InterPro" id="IPR036259">
    <property type="entry name" value="MFS_trans_sf"/>
</dbReference>
<organism evidence="5 6">
    <name type="scientific">Polychaeton citri CBS 116435</name>
    <dbReference type="NCBI Taxonomy" id="1314669"/>
    <lineage>
        <taxon>Eukaryota</taxon>
        <taxon>Fungi</taxon>
        <taxon>Dikarya</taxon>
        <taxon>Ascomycota</taxon>
        <taxon>Pezizomycotina</taxon>
        <taxon>Dothideomycetes</taxon>
        <taxon>Dothideomycetidae</taxon>
        <taxon>Capnodiales</taxon>
        <taxon>Capnodiaceae</taxon>
        <taxon>Polychaeton</taxon>
    </lineage>
</organism>
<protein>
    <submittedName>
        <fullName evidence="5">Monocarboxylate permease</fullName>
    </submittedName>
</protein>
<dbReference type="Gene3D" id="1.20.1250.20">
    <property type="entry name" value="MFS general substrate transporter like domains"/>
    <property type="match status" value="2"/>
</dbReference>
<feature type="transmembrane region" description="Helical" evidence="4">
    <location>
        <begin position="160"/>
        <end position="178"/>
    </location>
</feature>
<evidence type="ECO:0000313" key="5">
    <source>
        <dbReference type="EMBL" id="KAF2724805.1"/>
    </source>
</evidence>
<feature type="compositionally biased region" description="Basic and acidic residues" evidence="3">
    <location>
        <begin position="7"/>
        <end position="20"/>
    </location>
</feature>
<feature type="transmembrane region" description="Helical" evidence="4">
    <location>
        <begin position="269"/>
        <end position="286"/>
    </location>
</feature>
<comment type="caution">
    <text evidence="5">The sequence shown here is derived from an EMBL/GenBank/DDBJ whole genome shotgun (WGS) entry which is preliminary data.</text>
</comment>
<feature type="transmembrane region" description="Helical" evidence="4">
    <location>
        <begin position="40"/>
        <end position="60"/>
    </location>
</feature>
<keyword evidence="4" id="KW-1133">Transmembrane helix</keyword>
<feature type="transmembrane region" description="Helical" evidence="4">
    <location>
        <begin position="136"/>
        <end position="153"/>
    </location>
</feature>
<evidence type="ECO:0000256" key="4">
    <source>
        <dbReference type="SAM" id="Phobius"/>
    </source>
</evidence>
<proteinExistence type="inferred from homology"/>
<dbReference type="PANTHER" id="PTHR11360">
    <property type="entry name" value="MONOCARBOXYLATE TRANSPORTER"/>
    <property type="match status" value="1"/>
</dbReference>
<dbReference type="OrthoDB" id="6499973at2759"/>
<dbReference type="InterPro" id="IPR011701">
    <property type="entry name" value="MFS"/>
</dbReference>
<name>A0A9P4QEK9_9PEZI</name>
<keyword evidence="4" id="KW-0812">Transmembrane</keyword>
<dbReference type="PANTHER" id="PTHR11360:SF130">
    <property type="entry name" value="MAJOR FACILITATOR SUPERFAMILY (MFS) PROFILE DOMAIN-CONTAINING PROTEIN-RELATED"/>
    <property type="match status" value="1"/>
</dbReference>
<dbReference type="GO" id="GO:0022857">
    <property type="term" value="F:transmembrane transporter activity"/>
    <property type="evidence" value="ECO:0007669"/>
    <property type="project" value="InterPro"/>
</dbReference>
<dbReference type="SUPFAM" id="SSF103473">
    <property type="entry name" value="MFS general substrate transporter"/>
    <property type="match status" value="1"/>
</dbReference>
<keyword evidence="4" id="KW-0472">Membrane</keyword>
<keyword evidence="6" id="KW-1185">Reference proteome</keyword>
<comment type="similarity">
    <text evidence="2">Belongs to the major facilitator superfamily. Monocarboxylate porter (TC 2.A.1.13) family.</text>
</comment>
<feature type="transmembrane region" description="Helical" evidence="4">
    <location>
        <begin position="298"/>
        <end position="318"/>
    </location>
</feature>
<gene>
    <name evidence="5" type="ORF">K431DRAFT_281758</name>
</gene>
<feature type="transmembrane region" description="Helical" evidence="4">
    <location>
        <begin position="324"/>
        <end position="349"/>
    </location>
</feature>
<sequence length="423" mass="46096">MHLLRKSGSDSVKEVDDFKDPGPPPDGGAKAWTQAVMGHLAAFLCWGYLTSFGAFQAYYQSDLLADKSPSDISWIGSFQVFMIFFVGAFSGRALDAGYFRPVYITGCFLLIFGVFMVSICKTYWQVFLAQAVCSGLGSGLLFTPAIGLVSTYFSHKRTFALAFFLCGSGTGGMVLPAVVSELLGKIGFGWTMRVVGFILLAVSAVTVALFRTRLPPRKTGPLVDWAAFNETTFVLYIVGMFFNFFALYFAFYYLSSYGRSRLGLSYKDAVHLLIVVNGVGIPGRLIPAWISDRYIGPINTMIPSCFISALLLYCWAAIKAESGLYAFAILYGLFANGVQGLWPGGLASLTHDLSKTGTRMGMGFTIVSLALLTGPPIGGALISRDDGQYLYAQMWSGSSFVIGACFLLVARFSKTRFEFRSKV</sequence>
<dbReference type="GO" id="GO:0016020">
    <property type="term" value="C:membrane"/>
    <property type="evidence" value="ECO:0007669"/>
    <property type="project" value="UniProtKB-SubCell"/>
</dbReference>
<dbReference type="AlphaFoldDB" id="A0A9P4QEK9"/>
<feature type="transmembrane region" description="Helical" evidence="4">
    <location>
        <begin position="394"/>
        <end position="412"/>
    </location>
</feature>
<feature type="transmembrane region" description="Helical" evidence="4">
    <location>
        <begin position="361"/>
        <end position="382"/>
    </location>
</feature>
<feature type="transmembrane region" description="Helical" evidence="4">
    <location>
        <begin position="72"/>
        <end position="90"/>
    </location>
</feature>
<accession>A0A9P4QEK9</accession>
<feature type="region of interest" description="Disordered" evidence="3">
    <location>
        <begin position="1"/>
        <end position="24"/>
    </location>
</feature>
<dbReference type="Proteomes" id="UP000799441">
    <property type="component" value="Unassembled WGS sequence"/>
</dbReference>
<feature type="transmembrane region" description="Helical" evidence="4">
    <location>
        <begin position="102"/>
        <end position="124"/>
    </location>
</feature>
<dbReference type="Pfam" id="PF07690">
    <property type="entry name" value="MFS_1"/>
    <property type="match status" value="1"/>
</dbReference>
<feature type="transmembrane region" description="Helical" evidence="4">
    <location>
        <begin position="233"/>
        <end position="254"/>
    </location>
</feature>
<evidence type="ECO:0000256" key="2">
    <source>
        <dbReference type="ARBA" id="ARBA00006727"/>
    </source>
</evidence>
<reference evidence="5" key="1">
    <citation type="journal article" date="2020" name="Stud. Mycol.">
        <title>101 Dothideomycetes genomes: a test case for predicting lifestyles and emergence of pathogens.</title>
        <authorList>
            <person name="Haridas S."/>
            <person name="Albert R."/>
            <person name="Binder M."/>
            <person name="Bloem J."/>
            <person name="Labutti K."/>
            <person name="Salamov A."/>
            <person name="Andreopoulos B."/>
            <person name="Baker S."/>
            <person name="Barry K."/>
            <person name="Bills G."/>
            <person name="Bluhm B."/>
            <person name="Cannon C."/>
            <person name="Castanera R."/>
            <person name="Culley D."/>
            <person name="Daum C."/>
            <person name="Ezra D."/>
            <person name="Gonzalez J."/>
            <person name="Henrissat B."/>
            <person name="Kuo A."/>
            <person name="Liang C."/>
            <person name="Lipzen A."/>
            <person name="Lutzoni F."/>
            <person name="Magnuson J."/>
            <person name="Mondo S."/>
            <person name="Nolan M."/>
            <person name="Ohm R."/>
            <person name="Pangilinan J."/>
            <person name="Park H.-J."/>
            <person name="Ramirez L."/>
            <person name="Alfaro M."/>
            <person name="Sun H."/>
            <person name="Tritt A."/>
            <person name="Yoshinaga Y."/>
            <person name="Zwiers L.-H."/>
            <person name="Turgeon B."/>
            <person name="Goodwin S."/>
            <person name="Spatafora J."/>
            <person name="Crous P."/>
            <person name="Grigoriev I."/>
        </authorList>
    </citation>
    <scope>NUCLEOTIDE SEQUENCE</scope>
    <source>
        <strain evidence="5">CBS 116435</strain>
    </source>
</reference>
<dbReference type="EMBL" id="MU003770">
    <property type="protein sequence ID" value="KAF2724805.1"/>
    <property type="molecule type" value="Genomic_DNA"/>
</dbReference>
<evidence type="ECO:0000256" key="1">
    <source>
        <dbReference type="ARBA" id="ARBA00004141"/>
    </source>
</evidence>
<comment type="subcellular location">
    <subcellularLocation>
        <location evidence="1">Membrane</location>
        <topology evidence="1">Multi-pass membrane protein</topology>
    </subcellularLocation>
</comment>
<evidence type="ECO:0000256" key="3">
    <source>
        <dbReference type="SAM" id="MobiDB-lite"/>
    </source>
</evidence>